<evidence type="ECO:0000313" key="1">
    <source>
        <dbReference type="EMBL" id="MDE1465097.1"/>
    </source>
</evidence>
<comment type="caution">
    <text evidence="1">The sequence shown here is derived from an EMBL/GenBank/DDBJ whole genome shotgun (WGS) entry which is preliminary data.</text>
</comment>
<evidence type="ECO:0008006" key="3">
    <source>
        <dbReference type="Google" id="ProtNLM"/>
    </source>
</evidence>
<protein>
    <recommendedName>
        <fullName evidence="3">Solute-binding protein family 3/N-terminal domain-containing protein</fullName>
    </recommendedName>
</protein>
<dbReference type="EMBL" id="JAPMOU010000051">
    <property type="protein sequence ID" value="MDE1465097.1"/>
    <property type="molecule type" value="Genomic_DNA"/>
</dbReference>
<dbReference type="RefSeq" id="WP_274691408.1">
    <property type="nucleotide sequence ID" value="NZ_JAPMOU010000051.1"/>
</dbReference>
<dbReference type="SUPFAM" id="SSF53850">
    <property type="entry name" value="Periplasmic binding protein-like II"/>
    <property type="match status" value="1"/>
</dbReference>
<keyword evidence="2" id="KW-1185">Reference proteome</keyword>
<gene>
    <name evidence="1" type="ORF">ORQ98_24345</name>
</gene>
<name>A0ABT5UFD5_9GAMM</name>
<proteinExistence type="predicted"/>
<evidence type="ECO:0000313" key="2">
    <source>
        <dbReference type="Proteomes" id="UP001528823"/>
    </source>
</evidence>
<accession>A0ABT5UFD5</accession>
<reference evidence="1 2" key="1">
    <citation type="submission" date="2022-11" db="EMBL/GenBank/DDBJ databases">
        <title>Spartinivicinus poritis sp. nov., isolated from scleractinian coral Porites lutea.</title>
        <authorList>
            <person name="Zhang G."/>
            <person name="Cai L."/>
            <person name="Wei Q."/>
        </authorList>
    </citation>
    <scope>NUCLEOTIDE SEQUENCE [LARGE SCALE GENOMIC DNA]</scope>
    <source>
        <strain evidence="1 2">A2-2</strain>
    </source>
</reference>
<dbReference type="Proteomes" id="UP001528823">
    <property type="component" value="Unassembled WGS sequence"/>
</dbReference>
<organism evidence="1 2">
    <name type="scientific">Spartinivicinus poritis</name>
    <dbReference type="NCBI Taxonomy" id="2994640"/>
    <lineage>
        <taxon>Bacteria</taxon>
        <taxon>Pseudomonadati</taxon>
        <taxon>Pseudomonadota</taxon>
        <taxon>Gammaproteobacteria</taxon>
        <taxon>Oceanospirillales</taxon>
        <taxon>Zooshikellaceae</taxon>
        <taxon>Spartinivicinus</taxon>
    </lineage>
</organism>
<sequence>MHVDNQFLFSSLVDRIGKSGVRPFGGSYGDEFDRFDRENLNLTQIKSHYLMMKMVQKGRVDFAIFAEFDGVDAVKSMGLSNIIVPIDHEVAQLDIYVLFSVRGRVRLLPLNELK</sequence>